<evidence type="ECO:0000256" key="1">
    <source>
        <dbReference type="ARBA" id="ARBA00004141"/>
    </source>
</evidence>
<dbReference type="PANTHER" id="PTHR33048:SF47">
    <property type="entry name" value="INTEGRAL MEMBRANE PROTEIN-RELATED"/>
    <property type="match status" value="1"/>
</dbReference>
<dbReference type="Proteomes" id="UP000664534">
    <property type="component" value="Unassembled WGS sequence"/>
</dbReference>
<comment type="caution">
    <text evidence="8">The sequence shown here is derived from an EMBL/GenBank/DDBJ whole genome shotgun (WGS) entry which is preliminary data.</text>
</comment>
<organism evidence="8 9">
    <name type="scientific">Imshaugia aleurites</name>
    <dbReference type="NCBI Taxonomy" id="172621"/>
    <lineage>
        <taxon>Eukaryota</taxon>
        <taxon>Fungi</taxon>
        <taxon>Dikarya</taxon>
        <taxon>Ascomycota</taxon>
        <taxon>Pezizomycotina</taxon>
        <taxon>Lecanoromycetes</taxon>
        <taxon>OSLEUM clade</taxon>
        <taxon>Lecanoromycetidae</taxon>
        <taxon>Lecanorales</taxon>
        <taxon>Lecanorineae</taxon>
        <taxon>Parmeliaceae</taxon>
        <taxon>Imshaugia</taxon>
    </lineage>
</organism>
<evidence type="ECO:0000256" key="2">
    <source>
        <dbReference type="ARBA" id="ARBA00022692"/>
    </source>
</evidence>
<feature type="domain" description="Rhodopsin" evidence="7">
    <location>
        <begin position="38"/>
        <end position="277"/>
    </location>
</feature>
<feature type="transmembrane region" description="Helical" evidence="6">
    <location>
        <begin position="99"/>
        <end position="122"/>
    </location>
</feature>
<dbReference type="OrthoDB" id="3648173at2759"/>
<keyword evidence="4 6" id="KW-0472">Membrane</keyword>
<feature type="transmembrane region" description="Helical" evidence="6">
    <location>
        <begin position="183"/>
        <end position="201"/>
    </location>
</feature>
<evidence type="ECO:0000256" key="5">
    <source>
        <dbReference type="ARBA" id="ARBA00038359"/>
    </source>
</evidence>
<keyword evidence="2 6" id="KW-0812">Transmembrane</keyword>
<gene>
    <name evidence="8" type="ORF">IMSHALPRED_004541</name>
</gene>
<sequence length="395" mass="44384">MSFTTPVYPGIDLDGNQGSQMNAVAIVFTTLSFLTLALRLFSRLRTQVPIGMDDWLIVVAAVLSWGYTATVIFEVVHNHHGQHIGKSDAYHLKEFNKGLYGLAIVYPPALTFSKLSLLALYWRIFRVTNRRRPLQIVAILNICWMVAAFLVGIFSCIPIQGFWDTTIKSKCIQYPQFFTSNESFTIILDLVVLLMPVYFVSTLQQSLSQRVSISSTFLLGLVVTVVSAVRLWQLVLAQRKPGFDPTFNEAPATLWAIIELNLWVLITSIPSLRPLVTKLLRERHESHRASRSKSYTYGSGSMKSLRKRLWPWNGHSSTQLNVHSPLNGQDTAGAPGADLSPSVHHYNVQVSASRNWSPLGIPEEGKHSMQLQELGGIRVDRDIQVSQPENAYHRI</sequence>
<feature type="transmembrane region" description="Helical" evidence="6">
    <location>
        <begin position="213"/>
        <end position="232"/>
    </location>
</feature>
<feature type="transmembrane region" description="Helical" evidence="6">
    <location>
        <begin position="54"/>
        <end position="73"/>
    </location>
</feature>
<dbReference type="Pfam" id="PF20684">
    <property type="entry name" value="Fung_rhodopsin"/>
    <property type="match status" value="1"/>
</dbReference>
<comment type="subcellular location">
    <subcellularLocation>
        <location evidence="1">Membrane</location>
        <topology evidence="1">Multi-pass membrane protein</topology>
    </subcellularLocation>
</comment>
<dbReference type="GO" id="GO:0016020">
    <property type="term" value="C:membrane"/>
    <property type="evidence" value="ECO:0007669"/>
    <property type="project" value="UniProtKB-SubCell"/>
</dbReference>
<evidence type="ECO:0000259" key="7">
    <source>
        <dbReference type="Pfam" id="PF20684"/>
    </source>
</evidence>
<comment type="similarity">
    <text evidence="5">Belongs to the SAT4 family.</text>
</comment>
<protein>
    <recommendedName>
        <fullName evidence="7">Rhodopsin domain-containing protein</fullName>
    </recommendedName>
</protein>
<dbReference type="EMBL" id="CAJPDT010000022">
    <property type="protein sequence ID" value="CAF9919166.1"/>
    <property type="molecule type" value="Genomic_DNA"/>
</dbReference>
<accession>A0A8H3F4H6</accession>
<reference evidence="8" key="1">
    <citation type="submission" date="2021-03" db="EMBL/GenBank/DDBJ databases">
        <authorList>
            <person name="Tagirdzhanova G."/>
        </authorList>
    </citation>
    <scope>NUCLEOTIDE SEQUENCE</scope>
</reference>
<feature type="transmembrane region" description="Helical" evidence="6">
    <location>
        <begin position="134"/>
        <end position="163"/>
    </location>
</feature>
<dbReference type="InterPro" id="IPR052337">
    <property type="entry name" value="SAT4-like"/>
</dbReference>
<keyword evidence="3 6" id="KW-1133">Transmembrane helix</keyword>
<evidence type="ECO:0000256" key="6">
    <source>
        <dbReference type="SAM" id="Phobius"/>
    </source>
</evidence>
<evidence type="ECO:0000313" key="8">
    <source>
        <dbReference type="EMBL" id="CAF9919166.1"/>
    </source>
</evidence>
<name>A0A8H3F4H6_9LECA</name>
<dbReference type="PANTHER" id="PTHR33048">
    <property type="entry name" value="PTH11-LIKE INTEGRAL MEMBRANE PROTEIN (AFU_ORTHOLOGUE AFUA_5G11245)"/>
    <property type="match status" value="1"/>
</dbReference>
<feature type="transmembrane region" description="Helical" evidence="6">
    <location>
        <begin position="20"/>
        <end position="42"/>
    </location>
</feature>
<evidence type="ECO:0000256" key="4">
    <source>
        <dbReference type="ARBA" id="ARBA00023136"/>
    </source>
</evidence>
<evidence type="ECO:0000313" key="9">
    <source>
        <dbReference type="Proteomes" id="UP000664534"/>
    </source>
</evidence>
<feature type="transmembrane region" description="Helical" evidence="6">
    <location>
        <begin position="252"/>
        <end position="272"/>
    </location>
</feature>
<proteinExistence type="inferred from homology"/>
<dbReference type="AlphaFoldDB" id="A0A8H3F4H6"/>
<evidence type="ECO:0000256" key="3">
    <source>
        <dbReference type="ARBA" id="ARBA00022989"/>
    </source>
</evidence>
<keyword evidence="9" id="KW-1185">Reference proteome</keyword>
<dbReference type="InterPro" id="IPR049326">
    <property type="entry name" value="Rhodopsin_dom_fungi"/>
</dbReference>